<dbReference type="PANTHER" id="PTHR30146:SF109">
    <property type="entry name" value="HTH-TYPE TRANSCRIPTIONAL REGULATOR GALS"/>
    <property type="match status" value="1"/>
</dbReference>
<dbReference type="GO" id="GO:0003677">
    <property type="term" value="F:DNA binding"/>
    <property type="evidence" value="ECO:0007669"/>
    <property type="project" value="UniProtKB-KW"/>
</dbReference>
<dbReference type="SUPFAM" id="SSF53822">
    <property type="entry name" value="Periplasmic binding protein-like I"/>
    <property type="match status" value="1"/>
</dbReference>
<dbReference type="InterPro" id="IPR046335">
    <property type="entry name" value="LacI/GalR-like_sensor"/>
</dbReference>
<dbReference type="InterPro" id="IPR028082">
    <property type="entry name" value="Peripla_BP_I"/>
</dbReference>
<evidence type="ECO:0000256" key="3">
    <source>
        <dbReference type="ARBA" id="ARBA00023163"/>
    </source>
</evidence>
<keyword evidence="2 5" id="KW-0238">DNA-binding</keyword>
<comment type="caution">
    <text evidence="5">The sequence shown here is derived from an EMBL/GenBank/DDBJ whole genome shotgun (WGS) entry which is preliminary data.</text>
</comment>
<evidence type="ECO:0000313" key="5">
    <source>
        <dbReference type="EMBL" id="GAA4810968.1"/>
    </source>
</evidence>
<dbReference type="SUPFAM" id="SSF47413">
    <property type="entry name" value="lambda repressor-like DNA-binding domains"/>
    <property type="match status" value="1"/>
</dbReference>
<dbReference type="CDD" id="cd01392">
    <property type="entry name" value="HTH_LacI"/>
    <property type="match status" value="1"/>
</dbReference>
<dbReference type="Pfam" id="PF13377">
    <property type="entry name" value="Peripla_BP_3"/>
    <property type="match status" value="1"/>
</dbReference>
<feature type="domain" description="HTH lacI-type" evidence="4">
    <location>
        <begin position="4"/>
        <end position="58"/>
    </location>
</feature>
<evidence type="ECO:0000256" key="2">
    <source>
        <dbReference type="ARBA" id="ARBA00023125"/>
    </source>
</evidence>
<proteinExistence type="predicted"/>
<organism evidence="5 6">
    <name type="scientific">Streptomyces ziwulingensis</name>
    <dbReference type="NCBI Taxonomy" id="1045501"/>
    <lineage>
        <taxon>Bacteria</taxon>
        <taxon>Bacillati</taxon>
        <taxon>Actinomycetota</taxon>
        <taxon>Actinomycetes</taxon>
        <taxon>Kitasatosporales</taxon>
        <taxon>Streptomycetaceae</taxon>
        <taxon>Streptomyces</taxon>
    </lineage>
</organism>
<dbReference type="RefSeq" id="WP_345622079.1">
    <property type="nucleotide sequence ID" value="NZ_BAABIG010000052.1"/>
</dbReference>
<dbReference type="SMART" id="SM00354">
    <property type="entry name" value="HTH_LACI"/>
    <property type="match status" value="1"/>
</dbReference>
<dbReference type="Gene3D" id="1.10.260.40">
    <property type="entry name" value="lambda repressor-like DNA-binding domains"/>
    <property type="match status" value="1"/>
</dbReference>
<dbReference type="PROSITE" id="PS50932">
    <property type="entry name" value="HTH_LACI_2"/>
    <property type="match status" value="1"/>
</dbReference>
<reference evidence="6" key="1">
    <citation type="journal article" date="2019" name="Int. J. Syst. Evol. Microbiol.">
        <title>The Global Catalogue of Microorganisms (GCM) 10K type strain sequencing project: providing services to taxonomists for standard genome sequencing and annotation.</title>
        <authorList>
            <consortium name="The Broad Institute Genomics Platform"/>
            <consortium name="The Broad Institute Genome Sequencing Center for Infectious Disease"/>
            <person name="Wu L."/>
            <person name="Ma J."/>
        </authorList>
    </citation>
    <scope>NUCLEOTIDE SEQUENCE [LARGE SCALE GENOMIC DNA]</scope>
    <source>
        <strain evidence="6">JCM 18081</strain>
    </source>
</reference>
<accession>A0ABP9CM03</accession>
<dbReference type="PROSITE" id="PS00356">
    <property type="entry name" value="HTH_LACI_1"/>
    <property type="match status" value="1"/>
</dbReference>
<protein>
    <submittedName>
        <fullName evidence="5">LacI family DNA-binding transcriptional regulator</fullName>
    </submittedName>
</protein>
<dbReference type="Pfam" id="PF00356">
    <property type="entry name" value="LacI"/>
    <property type="match status" value="1"/>
</dbReference>
<dbReference type="InterPro" id="IPR010982">
    <property type="entry name" value="Lambda_DNA-bd_dom_sf"/>
</dbReference>
<evidence type="ECO:0000313" key="6">
    <source>
        <dbReference type="Proteomes" id="UP001501265"/>
    </source>
</evidence>
<keyword evidence="3" id="KW-0804">Transcription</keyword>
<dbReference type="InterPro" id="IPR000843">
    <property type="entry name" value="HTH_LacI"/>
</dbReference>
<dbReference type="Proteomes" id="UP001501265">
    <property type="component" value="Unassembled WGS sequence"/>
</dbReference>
<keyword evidence="1" id="KW-0805">Transcription regulation</keyword>
<keyword evidence="6" id="KW-1185">Reference proteome</keyword>
<dbReference type="PANTHER" id="PTHR30146">
    <property type="entry name" value="LACI-RELATED TRANSCRIPTIONAL REPRESSOR"/>
    <property type="match status" value="1"/>
</dbReference>
<dbReference type="Gene3D" id="3.40.50.2300">
    <property type="match status" value="2"/>
</dbReference>
<evidence type="ECO:0000259" key="4">
    <source>
        <dbReference type="PROSITE" id="PS50932"/>
    </source>
</evidence>
<name>A0ABP9CM03_9ACTN</name>
<evidence type="ECO:0000256" key="1">
    <source>
        <dbReference type="ARBA" id="ARBA00023015"/>
    </source>
</evidence>
<dbReference type="EMBL" id="BAABIG010000052">
    <property type="protein sequence ID" value="GAA4810968.1"/>
    <property type="molecule type" value="Genomic_DNA"/>
</dbReference>
<gene>
    <name evidence="5" type="ORF">GCM10023220_47270</name>
</gene>
<sequence length="332" mass="35625">MNTVGIKDVALRAGVSMATVSNVLNRPDKVAPGTRERVEEAIDVLGYVPNMVAQQLTGSRSSGMVGLVLFDVRNPFLSDIARGAEDLLHTAGQPVMLCNTDVLPEKEERYLKLLAQQNAAGALVTPADLSKGWLDGLRARGLRVVLLDNTDAHPEVCSVAVDDVAGADAAVTHLLARGHQRIAFVTGPMHMRQSRDRLAGSRRALERAGRPADALNVVETSAFTVDQGRRAGERLLTVSERASGVFCANDLLALGVMQTAFRAELRVPDDLAIVGYDDIHSAATAGVPLTSVHVGGYELGKAAAELLLDEDRPGHTHRRLVFPPRLIERRSS</sequence>